<protein>
    <submittedName>
        <fullName evidence="1">Uncharacterized protein</fullName>
    </submittedName>
</protein>
<dbReference type="AlphaFoldDB" id="A0A2H9VQX2"/>
<gene>
    <name evidence="1" type="ORF">CLV57_0193</name>
</gene>
<dbReference type="EMBL" id="PGFJ01000001">
    <property type="protein sequence ID" value="PJJ83215.1"/>
    <property type="molecule type" value="Genomic_DNA"/>
</dbReference>
<accession>A0A2H9VQX2</accession>
<reference evidence="1 2" key="1">
    <citation type="submission" date="2017-11" db="EMBL/GenBank/DDBJ databases">
        <title>Genomic Encyclopedia of Archaeal and Bacterial Type Strains, Phase II (KMG-II): From Individual Species to Whole Genera.</title>
        <authorList>
            <person name="Goeker M."/>
        </authorList>
    </citation>
    <scope>NUCLEOTIDE SEQUENCE [LARGE SCALE GENOMIC DNA]</scope>
    <source>
        <strain evidence="1 2">DSM 28175</strain>
    </source>
</reference>
<dbReference type="OrthoDB" id="995060at2"/>
<name>A0A2H9VQX2_9SPHI</name>
<evidence type="ECO:0000313" key="1">
    <source>
        <dbReference type="EMBL" id="PJJ83215.1"/>
    </source>
</evidence>
<comment type="caution">
    <text evidence="1">The sequence shown here is derived from an EMBL/GenBank/DDBJ whole genome shotgun (WGS) entry which is preliminary data.</text>
</comment>
<sequence length="318" mass="37072">MEDNAVLRESNRILNKLHLLSAFFEDEIVYKIYLRTQVIHRLYESNPELDVNKLELFHVQFTSAVIDLLKKIKKINERNTSLLFEEIQLNKDLIQSVKDSDFNLADFNNDKQRQALRINNSLRRLYEVLSSDTDEYPFVKNINAFSARYAQDYFFDISAETLAQLTEYNPNEVYTHASVIIERKLMGKACKYDFRTEFYCGLKTGNLAIEVYKFIDEDTYYVFNPQRNLLLLCDEELLKTIDQASEVTRNERIIQELLDKNDQLQSSAALARISIPAEVKALLAENYKKITDINFLQNIAGFDAQANILKTMLNTDII</sequence>
<keyword evidence="2" id="KW-1185">Reference proteome</keyword>
<dbReference type="Proteomes" id="UP000242687">
    <property type="component" value="Unassembled WGS sequence"/>
</dbReference>
<evidence type="ECO:0000313" key="2">
    <source>
        <dbReference type="Proteomes" id="UP000242687"/>
    </source>
</evidence>
<organism evidence="1 2">
    <name type="scientific">Mucilaginibacter auburnensis</name>
    <dbReference type="NCBI Taxonomy" id="1457233"/>
    <lineage>
        <taxon>Bacteria</taxon>
        <taxon>Pseudomonadati</taxon>
        <taxon>Bacteroidota</taxon>
        <taxon>Sphingobacteriia</taxon>
        <taxon>Sphingobacteriales</taxon>
        <taxon>Sphingobacteriaceae</taxon>
        <taxon>Mucilaginibacter</taxon>
    </lineage>
</organism>
<proteinExistence type="predicted"/>
<dbReference type="RefSeq" id="WP_100339497.1">
    <property type="nucleotide sequence ID" value="NZ_PGFJ01000001.1"/>
</dbReference>